<protein>
    <recommendedName>
        <fullName evidence="2">Lipid/polyisoprenoid-binding YceI-like domain-containing protein</fullName>
    </recommendedName>
</protein>
<dbReference type="InterPro" id="IPR007372">
    <property type="entry name" value="Lipid/polyisoprenoid-bd_YceI"/>
</dbReference>
<reference evidence="4" key="1">
    <citation type="journal article" date="2019" name="Int. J. Syst. Evol. Microbiol.">
        <title>The Global Catalogue of Microorganisms (GCM) 10K type strain sequencing project: providing services to taxonomists for standard genome sequencing and annotation.</title>
        <authorList>
            <consortium name="The Broad Institute Genomics Platform"/>
            <consortium name="The Broad Institute Genome Sequencing Center for Infectious Disease"/>
            <person name="Wu L."/>
            <person name="Ma J."/>
        </authorList>
    </citation>
    <scope>NUCLEOTIDE SEQUENCE [LARGE SCALE GENOMIC DNA]</scope>
    <source>
        <strain evidence="4">JCM 18326</strain>
    </source>
</reference>
<feature type="domain" description="Lipid/polyisoprenoid-binding YceI-like" evidence="2">
    <location>
        <begin position="43"/>
        <end position="176"/>
    </location>
</feature>
<dbReference type="RefSeq" id="WP_345370261.1">
    <property type="nucleotide sequence ID" value="NZ_BAABJX010000021.1"/>
</dbReference>
<evidence type="ECO:0000313" key="4">
    <source>
        <dbReference type="Proteomes" id="UP001500298"/>
    </source>
</evidence>
<gene>
    <name evidence="3" type="ORF">GCM10023331_13050</name>
</gene>
<dbReference type="Gene3D" id="2.40.128.110">
    <property type="entry name" value="Lipid/polyisoprenoid-binding, YceI-like"/>
    <property type="match status" value="1"/>
</dbReference>
<feature type="signal peptide" evidence="1">
    <location>
        <begin position="1"/>
        <end position="20"/>
    </location>
</feature>
<name>A0ABP9D5X2_9BACT</name>
<proteinExistence type="predicted"/>
<accession>A0ABP9D5X2</accession>
<organism evidence="3 4">
    <name type="scientific">Algivirga pacifica</name>
    <dbReference type="NCBI Taxonomy" id="1162670"/>
    <lineage>
        <taxon>Bacteria</taxon>
        <taxon>Pseudomonadati</taxon>
        <taxon>Bacteroidota</taxon>
        <taxon>Cytophagia</taxon>
        <taxon>Cytophagales</taxon>
        <taxon>Flammeovirgaceae</taxon>
        <taxon>Algivirga</taxon>
    </lineage>
</organism>
<keyword evidence="4" id="KW-1185">Reference proteome</keyword>
<keyword evidence="1" id="KW-0732">Signal</keyword>
<comment type="caution">
    <text evidence="3">The sequence shown here is derived from an EMBL/GenBank/DDBJ whole genome shotgun (WGS) entry which is preliminary data.</text>
</comment>
<evidence type="ECO:0000313" key="3">
    <source>
        <dbReference type="EMBL" id="GAA4829317.1"/>
    </source>
</evidence>
<evidence type="ECO:0000259" key="2">
    <source>
        <dbReference type="Pfam" id="PF04264"/>
    </source>
</evidence>
<dbReference type="EMBL" id="BAABJX010000021">
    <property type="protein sequence ID" value="GAA4829317.1"/>
    <property type="molecule type" value="Genomic_DNA"/>
</dbReference>
<evidence type="ECO:0000256" key="1">
    <source>
        <dbReference type="SAM" id="SignalP"/>
    </source>
</evidence>
<dbReference type="InterPro" id="IPR036761">
    <property type="entry name" value="TTHA0802/YceI-like_sf"/>
</dbReference>
<sequence length="184" mass="20586">MRMKTLVTALLIFLASLAGAQQRMLVSKGSVHFTSNAPLEVIDASSNALKGILEMPTRKFAFTAAIKSFKGFNSSLQQQHFNENYLESDRYPKAVFKGKIIEKIDFTQDGTYKVRAKGKLSIHGLEQIRIFKVNLKIIEGVVHFDAKFKVPLSDHDISIPQIVHQKIATEIDVAIQGLFEAPQQ</sequence>
<dbReference type="Pfam" id="PF04264">
    <property type="entry name" value="YceI"/>
    <property type="match status" value="1"/>
</dbReference>
<dbReference type="SUPFAM" id="SSF101874">
    <property type="entry name" value="YceI-like"/>
    <property type="match status" value="1"/>
</dbReference>
<feature type="chain" id="PRO_5046179113" description="Lipid/polyisoprenoid-binding YceI-like domain-containing protein" evidence="1">
    <location>
        <begin position="21"/>
        <end position="184"/>
    </location>
</feature>
<dbReference type="Proteomes" id="UP001500298">
    <property type="component" value="Unassembled WGS sequence"/>
</dbReference>